<accession>A0A8X7N311</accession>
<evidence type="ECO:0000313" key="2">
    <source>
        <dbReference type="EMBL" id="KAE8262113.1"/>
    </source>
</evidence>
<evidence type="ECO:0000256" key="1">
    <source>
        <dbReference type="SAM" id="MobiDB-lite"/>
    </source>
</evidence>
<dbReference type="Proteomes" id="UP000078113">
    <property type="component" value="Unassembled WGS sequence"/>
</dbReference>
<reference evidence="2" key="2">
    <citation type="journal article" date="2019" name="IMA Fungus">
        <title>Genome sequencing and comparison of five Tilletia species to identify candidate genes for the detection of regulated species infecting wheat.</title>
        <authorList>
            <person name="Nguyen H.D.T."/>
            <person name="Sultana T."/>
            <person name="Kesanakurti P."/>
            <person name="Hambleton S."/>
        </authorList>
    </citation>
    <scope>NUCLEOTIDE SEQUENCE</scope>
    <source>
        <strain evidence="2">DAOMC 236422</strain>
    </source>
</reference>
<protein>
    <submittedName>
        <fullName evidence="2">Uncharacterized protein</fullName>
    </submittedName>
</protein>
<sequence>MVKGGDGTRDRLSRRKARPARPQRRLSEPVRQDGARLGREFKQWQLRVAASRRGVENRKTNVDRPKDLKPQGRKIDGKPDGKTYTGPIEGHEDKARRIRSRLGMSRPFGKTRNRTADWSAVILKAVLRSTRGRNTARATASATTPSRETSITTILLKSGASTPTAPWRSLSPTETAFRGGKTTGLDFLTGSVPQDNATGRETEDLDRGGSGSSPDLRKGGSATSHRRYLKARRQSAQAAQCDPDDDGQSLASQAPFPGRGGKTTVSKLTGIPEVSI</sequence>
<feature type="region of interest" description="Disordered" evidence="1">
    <location>
        <begin position="1"/>
        <end position="89"/>
    </location>
</feature>
<feature type="compositionally biased region" description="Basic and acidic residues" evidence="1">
    <location>
        <begin position="53"/>
        <end position="81"/>
    </location>
</feature>
<comment type="caution">
    <text evidence="2">The sequence shown here is derived from an EMBL/GenBank/DDBJ whole genome shotgun (WGS) entry which is preliminary data.</text>
</comment>
<evidence type="ECO:0000313" key="3">
    <source>
        <dbReference type="Proteomes" id="UP000078113"/>
    </source>
</evidence>
<feature type="compositionally biased region" description="Basic and acidic residues" evidence="1">
    <location>
        <begin position="1"/>
        <end position="11"/>
    </location>
</feature>
<proteinExistence type="predicted"/>
<gene>
    <name evidence="2" type="ORF">A4X09_0g7534</name>
</gene>
<feature type="compositionally biased region" description="Basic and acidic residues" evidence="1">
    <location>
        <begin position="25"/>
        <end position="42"/>
    </location>
</feature>
<feature type="compositionally biased region" description="Basic residues" evidence="1">
    <location>
        <begin position="224"/>
        <end position="233"/>
    </location>
</feature>
<dbReference type="EMBL" id="LWDG02000850">
    <property type="protein sequence ID" value="KAE8262113.1"/>
    <property type="molecule type" value="Genomic_DNA"/>
</dbReference>
<dbReference type="AlphaFoldDB" id="A0A8X7N311"/>
<feature type="region of interest" description="Disordered" evidence="1">
    <location>
        <begin position="157"/>
        <end position="276"/>
    </location>
</feature>
<name>A0A8X7N311_9BASI</name>
<keyword evidence="3" id="KW-1185">Reference proteome</keyword>
<feature type="compositionally biased region" description="Basic and acidic residues" evidence="1">
    <location>
        <begin position="198"/>
        <end position="207"/>
    </location>
</feature>
<feature type="compositionally biased region" description="Polar residues" evidence="1">
    <location>
        <begin position="157"/>
        <end position="174"/>
    </location>
</feature>
<feature type="compositionally biased region" description="Basic residues" evidence="1">
    <location>
        <begin position="12"/>
        <end position="24"/>
    </location>
</feature>
<organism evidence="2 3">
    <name type="scientific">Tilletia walkeri</name>
    <dbReference type="NCBI Taxonomy" id="117179"/>
    <lineage>
        <taxon>Eukaryota</taxon>
        <taxon>Fungi</taxon>
        <taxon>Dikarya</taxon>
        <taxon>Basidiomycota</taxon>
        <taxon>Ustilaginomycotina</taxon>
        <taxon>Exobasidiomycetes</taxon>
        <taxon>Tilletiales</taxon>
        <taxon>Tilletiaceae</taxon>
        <taxon>Tilletia</taxon>
    </lineage>
</organism>
<reference evidence="2" key="1">
    <citation type="submission" date="2016-04" db="EMBL/GenBank/DDBJ databases">
        <authorList>
            <person name="Nguyen H.D."/>
            <person name="Samba Siva P."/>
            <person name="Cullis J."/>
            <person name="Levesque C.A."/>
            <person name="Hambleton S."/>
        </authorList>
    </citation>
    <scope>NUCLEOTIDE SEQUENCE</scope>
    <source>
        <strain evidence="2">DAOMC 236422</strain>
    </source>
</reference>